<name>A0A2X0MJC4_9BASI</name>
<dbReference type="Proteomes" id="UP000249464">
    <property type="component" value="Unassembled WGS sequence"/>
</dbReference>
<accession>A0A2X0MJC4</accession>
<sequence>MHLHGLHQLHHSNTMTPNPRLDPAMSYNCSRRQILQLAGELTCAINWQRH</sequence>
<dbReference type="AlphaFoldDB" id="A0A2X0MJC4"/>
<dbReference type="EMBL" id="FQNC01000065">
    <property type="protein sequence ID" value="SGY99870.1"/>
    <property type="molecule type" value="Genomic_DNA"/>
</dbReference>
<evidence type="ECO:0000256" key="1">
    <source>
        <dbReference type="SAM" id="MobiDB-lite"/>
    </source>
</evidence>
<keyword evidence="3" id="KW-1185">Reference proteome</keyword>
<feature type="compositionally biased region" description="Basic residues" evidence="1">
    <location>
        <begin position="1"/>
        <end position="10"/>
    </location>
</feature>
<protein>
    <submittedName>
        <fullName evidence="2">BQ5605_C034g11310 protein</fullName>
    </submittedName>
</protein>
<organism evidence="2 3">
    <name type="scientific">Microbotryum silenes-dioicae</name>
    <dbReference type="NCBI Taxonomy" id="796604"/>
    <lineage>
        <taxon>Eukaryota</taxon>
        <taxon>Fungi</taxon>
        <taxon>Dikarya</taxon>
        <taxon>Basidiomycota</taxon>
        <taxon>Pucciniomycotina</taxon>
        <taxon>Microbotryomycetes</taxon>
        <taxon>Microbotryales</taxon>
        <taxon>Microbotryaceae</taxon>
        <taxon>Microbotryum</taxon>
    </lineage>
</organism>
<reference evidence="2 3" key="1">
    <citation type="submission" date="2016-11" db="EMBL/GenBank/DDBJ databases">
        <authorList>
            <person name="Jaros S."/>
            <person name="Januszkiewicz K."/>
            <person name="Wedrychowicz H."/>
        </authorList>
    </citation>
    <scope>NUCLEOTIDE SEQUENCE [LARGE SCALE GENOMIC DNA]</scope>
</reference>
<gene>
    <name evidence="2" type="primary">BQ5605_C034g11310</name>
    <name evidence="2" type="ORF">BQ5605_C034G11310</name>
</gene>
<proteinExistence type="predicted"/>
<evidence type="ECO:0000313" key="2">
    <source>
        <dbReference type="EMBL" id="SGY99870.1"/>
    </source>
</evidence>
<feature type="region of interest" description="Disordered" evidence="1">
    <location>
        <begin position="1"/>
        <end position="20"/>
    </location>
</feature>
<evidence type="ECO:0000313" key="3">
    <source>
        <dbReference type="Proteomes" id="UP000249464"/>
    </source>
</evidence>